<keyword evidence="2" id="KW-1185">Reference proteome</keyword>
<proteinExistence type="predicted"/>
<name>A0AAF3ECK2_9BILA</name>
<evidence type="ECO:0000313" key="2">
    <source>
        <dbReference type="Proteomes" id="UP000887575"/>
    </source>
</evidence>
<dbReference type="WBParaSite" id="MBELARI_LOCUS11668">
    <property type="protein sequence ID" value="MBELARI_LOCUS11668"/>
    <property type="gene ID" value="MBELARI_LOCUS11668"/>
</dbReference>
<reference evidence="3" key="1">
    <citation type="submission" date="2024-02" db="UniProtKB">
        <authorList>
            <consortium name="WormBaseParasite"/>
        </authorList>
    </citation>
    <scope>IDENTIFICATION</scope>
</reference>
<dbReference type="AlphaFoldDB" id="A0AAF3ECK2"/>
<protein>
    <submittedName>
        <fullName evidence="3">Uncharacterized protein</fullName>
    </submittedName>
</protein>
<evidence type="ECO:0000313" key="3">
    <source>
        <dbReference type="WBParaSite" id="MBELARI_LOCUS11668"/>
    </source>
</evidence>
<organism evidence="2 3">
    <name type="scientific">Mesorhabditis belari</name>
    <dbReference type="NCBI Taxonomy" id="2138241"/>
    <lineage>
        <taxon>Eukaryota</taxon>
        <taxon>Metazoa</taxon>
        <taxon>Ecdysozoa</taxon>
        <taxon>Nematoda</taxon>
        <taxon>Chromadorea</taxon>
        <taxon>Rhabditida</taxon>
        <taxon>Rhabditina</taxon>
        <taxon>Rhabditomorpha</taxon>
        <taxon>Rhabditoidea</taxon>
        <taxon>Rhabditidae</taxon>
        <taxon>Mesorhabditinae</taxon>
        <taxon>Mesorhabditis</taxon>
    </lineage>
</organism>
<accession>A0AAF3ECK2</accession>
<keyword evidence="1" id="KW-0732">Signal</keyword>
<dbReference type="Proteomes" id="UP000887575">
    <property type="component" value="Unassembled WGS sequence"/>
</dbReference>
<feature type="signal peptide" evidence="1">
    <location>
        <begin position="1"/>
        <end position="21"/>
    </location>
</feature>
<feature type="chain" id="PRO_5042124966" evidence="1">
    <location>
        <begin position="22"/>
        <end position="138"/>
    </location>
</feature>
<evidence type="ECO:0000256" key="1">
    <source>
        <dbReference type="SAM" id="SignalP"/>
    </source>
</evidence>
<sequence>MTFKNLSHGIWFFSLLSTAHLFPMNTSSDISLWPEFHEESCKIAPSTQQVNFLPLLKSLSEFFRIGNCSNACGKLITELINGKAASSHCVCTRFSDETDDKLSGDFVETATGGGAHWQLAADSIDAKVAMTAFIVLLT</sequence>